<feature type="transmembrane region" description="Helical" evidence="1">
    <location>
        <begin position="44"/>
        <end position="62"/>
    </location>
</feature>
<dbReference type="EMBL" id="JAGKTC010000001">
    <property type="protein sequence ID" value="MBP3984265.1"/>
    <property type="molecule type" value="Genomic_DNA"/>
</dbReference>
<dbReference type="RefSeq" id="WP_210536038.1">
    <property type="nucleotide sequence ID" value="NZ_JAGKTC010000001.1"/>
</dbReference>
<dbReference type="Proteomes" id="UP000673447">
    <property type="component" value="Unassembled WGS sequence"/>
</dbReference>
<feature type="transmembrane region" description="Helical" evidence="1">
    <location>
        <begin position="83"/>
        <end position="109"/>
    </location>
</feature>
<dbReference type="AlphaFoldDB" id="A0A940X449"/>
<feature type="transmembrane region" description="Helical" evidence="1">
    <location>
        <begin position="331"/>
        <end position="349"/>
    </location>
</feature>
<reference evidence="2" key="1">
    <citation type="journal article" date="2016" name="Int. J. Syst. Evol. Microbiol.">
        <title>Pseudoxanthomonas helianthi sp. nov., isolated from roots of Jerusalem artichoke (Helianthus tuberosus).</title>
        <authorList>
            <person name="Kittiwongwattana C."/>
            <person name="Thawai C."/>
        </authorList>
    </citation>
    <scope>NUCLEOTIDE SEQUENCE</scope>
    <source>
        <strain evidence="2">110414</strain>
    </source>
</reference>
<name>A0A940X449_9GAMM</name>
<keyword evidence="3" id="KW-1185">Reference proteome</keyword>
<evidence type="ECO:0000256" key="1">
    <source>
        <dbReference type="SAM" id="Phobius"/>
    </source>
</evidence>
<sequence length="353" mass="40279">MLKLGKFLSQVAAIVSGLGLLLYTLPWLHSRQNATALPAGVETAWLACAACLGLSLLASRWLGKRQQARNQEELESARREHVFVAQGSPWWFLLVIPLTVGFGAMGYAAARKGQWGMSALGLGLLLLFLLLGYELARQFLRPGPMLQMDSRGIRHAIYGSIPWADVVGLQLHSMKVRYSTSHTLFLCVREPLRYLNNAPPFFRWIQGRRLRSNPGYGSLPVPLNILNKDPELIHRSALALRRSHNAPLLKHWHHRMEADEVSTWLRMQEMNEEAERITEEMRATPIDPSPEQMRAFEARMRQHAALNDALRPQLEATLEKSAKRTRKDLRTFRIVGWTIVGMWLLWLALKFLR</sequence>
<reference evidence="2" key="2">
    <citation type="submission" date="2021-03" db="EMBL/GenBank/DDBJ databases">
        <authorList>
            <person name="Cao W."/>
        </authorList>
    </citation>
    <scope>NUCLEOTIDE SEQUENCE</scope>
    <source>
        <strain evidence="2">110414</strain>
    </source>
</reference>
<protein>
    <submittedName>
        <fullName evidence="2">Uncharacterized protein</fullName>
    </submittedName>
</protein>
<feature type="transmembrane region" description="Helical" evidence="1">
    <location>
        <begin position="115"/>
        <end position="136"/>
    </location>
</feature>
<evidence type="ECO:0000313" key="2">
    <source>
        <dbReference type="EMBL" id="MBP3984265.1"/>
    </source>
</evidence>
<comment type="caution">
    <text evidence="2">The sequence shown here is derived from an EMBL/GenBank/DDBJ whole genome shotgun (WGS) entry which is preliminary data.</text>
</comment>
<evidence type="ECO:0000313" key="3">
    <source>
        <dbReference type="Proteomes" id="UP000673447"/>
    </source>
</evidence>
<keyword evidence="1" id="KW-1133">Transmembrane helix</keyword>
<gene>
    <name evidence="2" type="ORF">J5837_07470</name>
</gene>
<organism evidence="2 3">
    <name type="scientific">Pseudoxanthomonas helianthi</name>
    <dbReference type="NCBI Taxonomy" id="1453541"/>
    <lineage>
        <taxon>Bacteria</taxon>
        <taxon>Pseudomonadati</taxon>
        <taxon>Pseudomonadota</taxon>
        <taxon>Gammaproteobacteria</taxon>
        <taxon>Lysobacterales</taxon>
        <taxon>Lysobacteraceae</taxon>
        <taxon>Pseudoxanthomonas</taxon>
    </lineage>
</organism>
<keyword evidence="1" id="KW-0812">Transmembrane</keyword>
<keyword evidence="1" id="KW-0472">Membrane</keyword>
<accession>A0A940X449</accession>
<feature type="transmembrane region" description="Helical" evidence="1">
    <location>
        <begin position="7"/>
        <end position="24"/>
    </location>
</feature>
<proteinExistence type="predicted"/>